<keyword evidence="1" id="KW-0602">Photosynthesis</keyword>
<dbReference type="Proteomes" id="UP000192722">
    <property type="component" value="Unassembled WGS sequence"/>
</dbReference>
<evidence type="ECO:0000256" key="1">
    <source>
        <dbReference type="ARBA" id="ARBA00022531"/>
    </source>
</evidence>
<dbReference type="PANTHER" id="PTHR47128">
    <property type="match status" value="1"/>
</dbReference>
<gene>
    <name evidence="4" type="ORF">BS639_20400</name>
</gene>
<protein>
    <recommendedName>
        <fullName evidence="3">NmrA-like domain-containing protein</fullName>
    </recommendedName>
</protein>
<sequence length="305" mass="33685">MKTVAVMGASGTLGTSIVRMLLDRGVHVRALVRATTHRAKLEALGVTDFVVADLMDPISLQGALTQGPRIDAVISSAAGFTSHSRRTKDNDIRADIEGYRHWVDAAKIAQVPRFIFISILECDKAPNVPHFHKKRLTEQYLVEKQQPYLSLRAAAFLDRPRDVVAEKVKSGVFPDIAPGVAMDMIYSPDLARYAVEAALDLPDSAFNQCIDICCDIPATGPMLAAAFTRVLGRPIVAKPVFSSLLTPLMPLIAKIVPSLRDGVAVLFWIRKGGYVTHDRQTQEKWFGKLPTIEDSVTRYCQERKF</sequence>
<proteinExistence type="predicted"/>
<name>A0ABX3TVV7_9GAMM</name>
<dbReference type="Pfam" id="PF05368">
    <property type="entry name" value="NmrA"/>
    <property type="match status" value="1"/>
</dbReference>
<dbReference type="EMBL" id="MRWD01000061">
    <property type="protein sequence ID" value="ORJ19371.1"/>
    <property type="molecule type" value="Genomic_DNA"/>
</dbReference>
<evidence type="ECO:0000259" key="3">
    <source>
        <dbReference type="Pfam" id="PF05368"/>
    </source>
</evidence>
<evidence type="ECO:0000313" key="5">
    <source>
        <dbReference type="Proteomes" id="UP000192722"/>
    </source>
</evidence>
<evidence type="ECO:0000256" key="2">
    <source>
        <dbReference type="ARBA" id="ARBA00023276"/>
    </source>
</evidence>
<dbReference type="Gene3D" id="3.40.50.720">
    <property type="entry name" value="NAD(P)-binding Rossmann-like Domain"/>
    <property type="match status" value="1"/>
</dbReference>
<dbReference type="InterPro" id="IPR044256">
    <property type="entry name" value="HCF244-like"/>
</dbReference>
<accession>A0ABX3TVV7</accession>
<dbReference type="SUPFAM" id="SSF51735">
    <property type="entry name" value="NAD(P)-binding Rossmann-fold domains"/>
    <property type="match status" value="1"/>
</dbReference>
<feature type="domain" description="NmrA-like" evidence="3">
    <location>
        <begin position="2"/>
        <end position="249"/>
    </location>
</feature>
<evidence type="ECO:0000313" key="4">
    <source>
        <dbReference type="EMBL" id="ORJ19371.1"/>
    </source>
</evidence>
<dbReference type="InterPro" id="IPR036291">
    <property type="entry name" value="NAD(P)-bd_dom_sf"/>
</dbReference>
<dbReference type="PANTHER" id="PTHR47128:SF2">
    <property type="entry name" value="PROTEIN HIGH CHLOROPHYLL FLUORESCENCE PHENOTYPE 244, CHLOROPLASTIC"/>
    <property type="match status" value="1"/>
</dbReference>
<reference evidence="4 5" key="1">
    <citation type="journal article" date="2017" name="Int. J. Syst. Evol. Microbiol.">
        <title>Rouxiella badensis sp. nov. and Rouxiella silvae sp. nov. isolated from peat bog soil in Germany and emendation of the genus description.</title>
        <authorList>
            <person name="Le Fleche-Mateos A."/>
            <person name="Kugler J.H."/>
            <person name="Hansen S.H."/>
            <person name="Syldatk C."/>
            <person name="Hausmann R."/>
            <person name="Lomprez F."/>
            <person name="Vandenbogaert M."/>
            <person name="Manuguerra J.C."/>
            <person name="Grimont P.A."/>
        </authorList>
    </citation>
    <scope>NUCLEOTIDE SEQUENCE [LARGE SCALE GENOMIC DNA]</scope>
    <source>
        <strain evidence="4 5">213</strain>
    </source>
</reference>
<dbReference type="RefSeq" id="WP_084984168.1">
    <property type="nucleotide sequence ID" value="NZ_CBCSCF010000001.1"/>
</dbReference>
<keyword evidence="2" id="KW-0604">Photosystem II</keyword>
<organism evidence="4 5">
    <name type="scientific">Rouxiella silvae</name>
    <dbReference type="NCBI Taxonomy" id="1646373"/>
    <lineage>
        <taxon>Bacteria</taxon>
        <taxon>Pseudomonadati</taxon>
        <taxon>Pseudomonadota</taxon>
        <taxon>Gammaproteobacteria</taxon>
        <taxon>Enterobacterales</taxon>
        <taxon>Yersiniaceae</taxon>
        <taxon>Rouxiella</taxon>
    </lineage>
</organism>
<keyword evidence="5" id="KW-1185">Reference proteome</keyword>
<comment type="caution">
    <text evidence="4">The sequence shown here is derived from an EMBL/GenBank/DDBJ whole genome shotgun (WGS) entry which is preliminary data.</text>
</comment>
<dbReference type="InterPro" id="IPR008030">
    <property type="entry name" value="NmrA-like"/>
</dbReference>